<dbReference type="RefSeq" id="WP_179842139.1">
    <property type="nucleotide sequence ID" value="NZ_BAAASW010000005.1"/>
</dbReference>
<protein>
    <submittedName>
        <fullName evidence="1">Uncharacterized protein</fullName>
    </submittedName>
</protein>
<accession>A0A7Y9EBH5</accession>
<evidence type="ECO:0000313" key="1">
    <source>
        <dbReference type="EMBL" id="NYD44577.1"/>
    </source>
</evidence>
<gene>
    <name evidence="1" type="ORF">BJY14_000560</name>
</gene>
<comment type="caution">
    <text evidence="1">The sequence shown here is derived from an EMBL/GenBank/DDBJ whole genome shotgun (WGS) entry which is preliminary data.</text>
</comment>
<sequence length="69" mass="7228">MTTAGYGALLVVVGGLVVALLTVNLPWVVEARSSVAVCRIYRLVGQDCTPDKPPKPGPSLLQYAQSCPS</sequence>
<dbReference type="Proteomes" id="UP000529783">
    <property type="component" value="Unassembled WGS sequence"/>
</dbReference>
<organism evidence="1 2">
    <name type="scientific">Actinomadura luteofluorescens</name>
    <dbReference type="NCBI Taxonomy" id="46163"/>
    <lineage>
        <taxon>Bacteria</taxon>
        <taxon>Bacillati</taxon>
        <taxon>Actinomycetota</taxon>
        <taxon>Actinomycetes</taxon>
        <taxon>Streptosporangiales</taxon>
        <taxon>Thermomonosporaceae</taxon>
        <taxon>Actinomadura</taxon>
    </lineage>
</organism>
<keyword evidence="2" id="KW-1185">Reference proteome</keyword>
<dbReference type="AlphaFoldDB" id="A0A7Y9EBH5"/>
<reference evidence="1 2" key="1">
    <citation type="submission" date="2020-07" db="EMBL/GenBank/DDBJ databases">
        <title>Sequencing the genomes of 1000 actinobacteria strains.</title>
        <authorList>
            <person name="Klenk H.-P."/>
        </authorList>
    </citation>
    <scope>NUCLEOTIDE SEQUENCE [LARGE SCALE GENOMIC DNA]</scope>
    <source>
        <strain evidence="1 2">DSM 40398</strain>
    </source>
</reference>
<dbReference type="EMBL" id="JACCBA010000001">
    <property type="protein sequence ID" value="NYD44577.1"/>
    <property type="molecule type" value="Genomic_DNA"/>
</dbReference>
<name>A0A7Y9EBH5_9ACTN</name>
<evidence type="ECO:0000313" key="2">
    <source>
        <dbReference type="Proteomes" id="UP000529783"/>
    </source>
</evidence>
<proteinExistence type="predicted"/>